<dbReference type="InterPro" id="IPR023393">
    <property type="entry name" value="START-like_dom_sf"/>
</dbReference>
<evidence type="ECO:0000313" key="3">
    <source>
        <dbReference type="Proteomes" id="UP000237447"/>
    </source>
</evidence>
<keyword evidence="4" id="KW-1185">Reference proteome</keyword>
<evidence type="ECO:0000313" key="1">
    <source>
        <dbReference type="EMBL" id="MDX8331429.1"/>
    </source>
</evidence>
<name>A0AAE5VP39_9HYPH</name>
<dbReference type="Proteomes" id="UP001277561">
    <property type="component" value="Unassembled WGS sequence"/>
</dbReference>
<reference evidence="1 4" key="2">
    <citation type="journal article" date="2023" name="Phytobiomes J">
        <title>Deciphering the key players within the bacterial microbiota associated with aerial crown gall tumors on rhododendron: Insights into the gallobiome.</title>
        <authorList>
            <person name="Kuzmanovic N."/>
            <person name="Nesme J."/>
            <person name="Wolf J."/>
            <person name="Neumann-Schaal M."/>
            <person name="Petersen J."/>
            <person name="Fernandez-Gnecco G."/>
            <person name="Sproeer C."/>
            <person name="Bunk B."/>
            <person name="Overmann J."/>
            <person name="Sorensen S.J."/>
            <person name="Idczak E."/>
            <person name="Smalla K."/>
        </authorList>
    </citation>
    <scope>NUCLEOTIDE SEQUENCE [LARGE SCALE GENOMIC DNA]</scope>
    <source>
        <strain evidence="4">rho-14.1</strain>
        <strain evidence="1">Rho-14.1</strain>
    </source>
</reference>
<gene>
    <name evidence="2" type="ORF">CPJ18_15590</name>
    <name evidence="1" type="ORF">RMS29_19570</name>
</gene>
<accession>A0AAE5VP39</accession>
<evidence type="ECO:0000313" key="4">
    <source>
        <dbReference type="Proteomes" id="UP001277561"/>
    </source>
</evidence>
<dbReference type="Proteomes" id="UP000237447">
    <property type="component" value="Unassembled WGS sequence"/>
</dbReference>
<protein>
    <submittedName>
        <fullName evidence="2">Polyketide cyclase</fullName>
    </submittedName>
    <submittedName>
        <fullName evidence="1">SRPBCC family protein</fullName>
    </submittedName>
</protein>
<organism evidence="2 3">
    <name type="scientific">Agrobacterium rosae</name>
    <dbReference type="NCBI Taxonomy" id="1972867"/>
    <lineage>
        <taxon>Bacteria</taxon>
        <taxon>Pseudomonadati</taxon>
        <taxon>Pseudomonadota</taxon>
        <taxon>Alphaproteobacteria</taxon>
        <taxon>Hyphomicrobiales</taxon>
        <taxon>Rhizobiaceae</taxon>
        <taxon>Rhizobium/Agrobacterium group</taxon>
        <taxon>Agrobacterium</taxon>
    </lineage>
</organism>
<dbReference type="EMBL" id="JAVRAD010000010">
    <property type="protein sequence ID" value="MDX8331429.1"/>
    <property type="molecule type" value="Genomic_DNA"/>
</dbReference>
<evidence type="ECO:0000313" key="2">
    <source>
        <dbReference type="EMBL" id="POO51015.1"/>
    </source>
</evidence>
<reference evidence="2 3" key="1">
    <citation type="journal article" date="2018" name="Syst. Appl. Microbiol.">
        <title>Agrobacterium rosae sp. nov., isolated from galls on different agricultural crops.</title>
        <authorList>
            <person name="Kuzmanovic N."/>
            <person name="Pulawska J."/>
            <person name="Smalla K."/>
            <person name="Nesme X."/>
        </authorList>
    </citation>
    <scope>NUCLEOTIDE SEQUENCE [LARGE SCALE GENOMIC DNA]</scope>
    <source>
        <strain evidence="2 3">NCPPB 1650</strain>
    </source>
</reference>
<dbReference type="Gene3D" id="3.30.530.20">
    <property type="match status" value="1"/>
</dbReference>
<comment type="caution">
    <text evidence="2">The sequence shown here is derived from an EMBL/GenBank/DDBJ whole genome shotgun (WGS) entry which is preliminary data.</text>
</comment>
<sequence>MTTMTSRIVHLSITRPWKEVYAYAADPERMPEWAAGLASGLTQDGDDWIASGGLGNISVRFAERNDFGVIDHVVVLPDGLEVYNALRVTPNGDGAEVAFTLMRLPGMSDADFERDAAAVLADLTTLKKILENG</sequence>
<dbReference type="SUPFAM" id="SSF55961">
    <property type="entry name" value="Bet v1-like"/>
    <property type="match status" value="1"/>
</dbReference>
<dbReference type="EMBL" id="NXEJ01000007">
    <property type="protein sequence ID" value="POO51015.1"/>
    <property type="molecule type" value="Genomic_DNA"/>
</dbReference>
<dbReference type="GeneID" id="86880739"/>
<dbReference type="AlphaFoldDB" id="A0AAE5VP39"/>
<dbReference type="RefSeq" id="WP_103659348.1">
    <property type="nucleotide sequence ID" value="NZ_CP192764.1"/>
</dbReference>
<proteinExistence type="predicted"/>